<dbReference type="AlphaFoldDB" id="A0A0C9M7H3"/>
<dbReference type="STRING" id="91626.A0A0C9M7H3"/>
<gene>
    <name evidence="1" type="ORF">MAM1_0110c05538</name>
</gene>
<dbReference type="Proteomes" id="UP000053815">
    <property type="component" value="Unassembled WGS sequence"/>
</dbReference>
<sequence length="155" mass="17422">MVPFFGNKLYTQICEHNLDSCNSTSKFPGDALLKTIEIAQSLYEKTTDRIDASVSILNLASTMDNKINKRLLVSASQLLLSLPMDSTNTDISETALITRYIVPLLQHLFDEFRSVHYGLDPENNTIGFLEPFAFQRCVLTLYETNAPGTNITNRL</sequence>
<reference evidence="1" key="1">
    <citation type="submission" date="2014-09" db="EMBL/GenBank/DDBJ databases">
        <title>Draft genome sequence of an oleaginous Mucoromycotina fungus Mucor ambiguus NBRC6742.</title>
        <authorList>
            <person name="Takeda I."/>
            <person name="Yamane N."/>
            <person name="Morita T."/>
            <person name="Tamano K."/>
            <person name="Machida M."/>
            <person name="Baker S."/>
            <person name="Koike H."/>
        </authorList>
    </citation>
    <scope>NUCLEOTIDE SEQUENCE</scope>
    <source>
        <strain evidence="1">NBRC 6742</strain>
    </source>
</reference>
<evidence type="ECO:0000313" key="1">
    <source>
        <dbReference type="EMBL" id="GAN06061.1"/>
    </source>
</evidence>
<accession>A0A0C9M7H3</accession>
<name>A0A0C9M7H3_9FUNG</name>
<evidence type="ECO:0000313" key="2">
    <source>
        <dbReference type="Proteomes" id="UP000053815"/>
    </source>
</evidence>
<protein>
    <submittedName>
        <fullName evidence="1">Uncharacterized protein</fullName>
    </submittedName>
</protein>
<dbReference type="EMBL" id="DF836399">
    <property type="protein sequence ID" value="GAN06061.1"/>
    <property type="molecule type" value="Genomic_DNA"/>
</dbReference>
<dbReference type="OrthoDB" id="2277177at2759"/>
<organism evidence="1">
    <name type="scientific">Mucor ambiguus</name>
    <dbReference type="NCBI Taxonomy" id="91626"/>
    <lineage>
        <taxon>Eukaryota</taxon>
        <taxon>Fungi</taxon>
        <taxon>Fungi incertae sedis</taxon>
        <taxon>Mucoromycota</taxon>
        <taxon>Mucoromycotina</taxon>
        <taxon>Mucoromycetes</taxon>
        <taxon>Mucorales</taxon>
        <taxon>Mucorineae</taxon>
        <taxon>Mucoraceae</taxon>
        <taxon>Mucor</taxon>
    </lineage>
</organism>
<proteinExistence type="predicted"/>
<keyword evidence="2" id="KW-1185">Reference proteome</keyword>